<dbReference type="EMBL" id="FQYT01000017">
    <property type="protein sequence ID" value="SHJ31609.1"/>
    <property type="molecule type" value="Genomic_DNA"/>
</dbReference>
<sequence>MEKRINQLLKRGGLVIAAGLGYGVWCRYTHLAIPCLFHKITGLYCPGCGISRMSLALLQGDFREAFLNNPGVLCVLPVLILVCANGSVRYVRTGRMEQNKAEKYMLTAVLVVLIVFGMLRNIPGLEMLHPQGRI</sequence>
<reference evidence="2 3" key="1">
    <citation type="submission" date="2016-11" db="EMBL/GenBank/DDBJ databases">
        <authorList>
            <person name="Jaros S."/>
            <person name="Januszkiewicz K."/>
            <person name="Wedrychowicz H."/>
        </authorList>
    </citation>
    <scope>NUCLEOTIDE SEQUENCE [LARGE SCALE GENOMIC DNA]</scope>
    <source>
        <strain evidence="2 3">DSM 15970</strain>
    </source>
</reference>
<keyword evidence="1" id="KW-1133">Transmembrane helix</keyword>
<protein>
    <recommendedName>
        <fullName evidence="4">DUF2752 domain-containing protein</fullName>
    </recommendedName>
</protein>
<keyword evidence="3" id="KW-1185">Reference proteome</keyword>
<gene>
    <name evidence="2" type="ORF">SAMN02745691_01737</name>
</gene>
<dbReference type="STRING" id="1122934.SAMN02745691_01737"/>
<evidence type="ECO:0000313" key="2">
    <source>
        <dbReference type="EMBL" id="SHJ31609.1"/>
    </source>
</evidence>
<dbReference type="InterPro" id="IPR021215">
    <property type="entry name" value="DUF2752"/>
</dbReference>
<name>A0A1M6IAW3_9FIRM</name>
<feature type="transmembrane region" description="Helical" evidence="1">
    <location>
        <begin position="12"/>
        <end position="33"/>
    </location>
</feature>
<feature type="transmembrane region" description="Helical" evidence="1">
    <location>
        <begin position="104"/>
        <end position="122"/>
    </location>
</feature>
<accession>A0A1M6IAW3</accession>
<dbReference type="RefSeq" id="WP_073994029.1">
    <property type="nucleotide sequence ID" value="NZ_FQYT01000017.1"/>
</dbReference>
<proteinExistence type="predicted"/>
<evidence type="ECO:0000256" key="1">
    <source>
        <dbReference type="SAM" id="Phobius"/>
    </source>
</evidence>
<dbReference type="Pfam" id="PF10825">
    <property type="entry name" value="DUF2752"/>
    <property type="match status" value="1"/>
</dbReference>
<organism evidence="2 3">
    <name type="scientific">Parasporobacterium paucivorans DSM 15970</name>
    <dbReference type="NCBI Taxonomy" id="1122934"/>
    <lineage>
        <taxon>Bacteria</taxon>
        <taxon>Bacillati</taxon>
        <taxon>Bacillota</taxon>
        <taxon>Clostridia</taxon>
        <taxon>Lachnospirales</taxon>
        <taxon>Lachnospiraceae</taxon>
        <taxon>Parasporobacterium</taxon>
    </lineage>
</organism>
<evidence type="ECO:0000313" key="3">
    <source>
        <dbReference type="Proteomes" id="UP000184342"/>
    </source>
</evidence>
<keyword evidence="1" id="KW-0812">Transmembrane</keyword>
<keyword evidence="1" id="KW-0472">Membrane</keyword>
<dbReference type="AlphaFoldDB" id="A0A1M6IAW3"/>
<evidence type="ECO:0008006" key="4">
    <source>
        <dbReference type="Google" id="ProtNLM"/>
    </source>
</evidence>
<dbReference type="Proteomes" id="UP000184342">
    <property type="component" value="Unassembled WGS sequence"/>
</dbReference>
<feature type="transmembrane region" description="Helical" evidence="1">
    <location>
        <begin position="70"/>
        <end position="92"/>
    </location>
</feature>